<dbReference type="PRINTS" id="PR00738">
    <property type="entry name" value="GLHYDRLASE20"/>
</dbReference>
<organism evidence="8 9">
    <name type="scientific">Blautia hominis</name>
    <dbReference type="NCBI Taxonomy" id="2025493"/>
    <lineage>
        <taxon>Bacteria</taxon>
        <taxon>Bacillati</taxon>
        <taxon>Bacillota</taxon>
        <taxon>Clostridia</taxon>
        <taxon>Lachnospirales</taxon>
        <taxon>Lachnospiraceae</taxon>
        <taxon>Blautia</taxon>
    </lineage>
</organism>
<dbReference type="InterPro" id="IPR029018">
    <property type="entry name" value="Hex-like_dom2"/>
</dbReference>
<evidence type="ECO:0000256" key="4">
    <source>
        <dbReference type="ARBA" id="ARBA00022801"/>
    </source>
</evidence>
<keyword evidence="5" id="KW-0326">Glycosidase</keyword>
<protein>
    <recommendedName>
        <fullName evidence="3">beta-N-acetylhexosaminidase</fullName>
        <ecNumber evidence="3">3.2.1.52</ecNumber>
    </recommendedName>
</protein>
<dbReference type="InterPro" id="IPR017853">
    <property type="entry name" value="GH"/>
</dbReference>
<dbReference type="Pfam" id="PF02838">
    <property type="entry name" value="Glyco_hydro_20b"/>
    <property type="match status" value="1"/>
</dbReference>
<dbReference type="Pfam" id="PF00728">
    <property type="entry name" value="Glyco_hydro_20"/>
    <property type="match status" value="1"/>
</dbReference>
<dbReference type="SUPFAM" id="SSF55545">
    <property type="entry name" value="beta-N-acetylhexosaminidase-like domain"/>
    <property type="match status" value="1"/>
</dbReference>
<gene>
    <name evidence="8" type="ORF">K040078D81_34940</name>
</gene>
<dbReference type="PANTHER" id="PTHR22600">
    <property type="entry name" value="BETA-HEXOSAMINIDASE"/>
    <property type="match status" value="1"/>
</dbReference>
<comment type="caution">
    <text evidence="8">The sequence shown here is derived from an EMBL/GenBank/DDBJ whole genome shotgun (WGS) entry which is preliminary data.</text>
</comment>
<keyword evidence="4" id="KW-0378">Hydrolase</keyword>
<evidence type="ECO:0000256" key="2">
    <source>
        <dbReference type="ARBA" id="ARBA00006285"/>
    </source>
</evidence>
<evidence type="ECO:0000259" key="6">
    <source>
        <dbReference type="Pfam" id="PF00728"/>
    </source>
</evidence>
<dbReference type="SUPFAM" id="SSF51445">
    <property type="entry name" value="(Trans)glycosidases"/>
    <property type="match status" value="1"/>
</dbReference>
<dbReference type="Proteomes" id="UP001600943">
    <property type="component" value="Unassembled WGS sequence"/>
</dbReference>
<name>A0ABQ0BD42_9FIRM</name>
<evidence type="ECO:0000259" key="7">
    <source>
        <dbReference type="Pfam" id="PF02838"/>
    </source>
</evidence>
<dbReference type="InterPro" id="IPR025705">
    <property type="entry name" value="Beta_hexosaminidase_sua/sub"/>
</dbReference>
<evidence type="ECO:0000313" key="8">
    <source>
        <dbReference type="EMBL" id="GAA6409377.1"/>
    </source>
</evidence>
<keyword evidence="9" id="KW-1185">Reference proteome</keyword>
<feature type="domain" description="Glycoside hydrolase family 20 catalytic" evidence="6">
    <location>
        <begin position="117"/>
        <end position="347"/>
    </location>
</feature>
<accession>A0ABQ0BD42</accession>
<dbReference type="Gene3D" id="3.20.20.80">
    <property type="entry name" value="Glycosidases"/>
    <property type="match status" value="1"/>
</dbReference>
<evidence type="ECO:0000256" key="5">
    <source>
        <dbReference type="ARBA" id="ARBA00023295"/>
    </source>
</evidence>
<evidence type="ECO:0000256" key="1">
    <source>
        <dbReference type="ARBA" id="ARBA00001231"/>
    </source>
</evidence>
<dbReference type="Gene3D" id="3.30.379.10">
    <property type="entry name" value="Chitobiase/beta-hexosaminidase domain 2-like"/>
    <property type="match status" value="1"/>
</dbReference>
<feature type="domain" description="Beta-hexosaminidase bacterial type N-terminal" evidence="7">
    <location>
        <begin position="49"/>
        <end position="111"/>
    </location>
</feature>
<evidence type="ECO:0000313" key="9">
    <source>
        <dbReference type="Proteomes" id="UP001600943"/>
    </source>
</evidence>
<dbReference type="InterPro" id="IPR015882">
    <property type="entry name" value="HEX_bac_N"/>
</dbReference>
<dbReference type="EC" id="3.2.1.52" evidence="3"/>
<sequence>MKKICLIPKPQVYIQEAGYFTGRAAVQRESLPGELLAPLASVWPEIVGIEGNIKFTEKREMQKEEYVMEIAEEGMEISYGSPAGAFYAMMTLRQIVLSCKGKIECCRIEDHPGLSDRAVMIDISRGKVPSVEGLKASIDLFASLKINQLQLYVEGFSFAYPSFQKLWEKRAKDYLTPAEIKELDAYCAERFIELVPNQNCLGHMTAWLETEDFGRLAENPGGLQIKGTVLPPTTMDPSNPESLELIERMLDDLLPCYCSHMFNADLDETFDLGYGKNKERAEKEGVVSIYLDYVKQLCEKVRERGHKMMMWGDVLSKEEDAAGKLPKDIIVLDWGYETEHPVRKRAERLSDTGLEFYLCPGTNSWCSFTGITDNMMKCIENAVSAAYDYNARGLMITDWGDFGHLQYSLFSLPGFLYGAAGAWNRELVKEEELAEALSRYVFMDETGTFGQICLDAGRYNRREEFLFPCRTLAFMTLQTGCVSREQFDISIKNMVDSMRFFVEPCVYLPCEEAYAGRREMEERAILEYLDSLTEQAEKSLPACRDGELLKEEMKNGLAMTRAATRTRAFCYGLERGTGLEAEIEALCKKHRELWPKRNKTDGLEDSLRGFTSLLAQIKEKTETTES</sequence>
<comment type="catalytic activity">
    <reaction evidence="1">
        <text>Hydrolysis of terminal non-reducing N-acetyl-D-hexosamine residues in N-acetyl-beta-D-hexosaminides.</text>
        <dbReference type="EC" id="3.2.1.52"/>
    </reaction>
</comment>
<comment type="similarity">
    <text evidence="2">Belongs to the glycosyl hydrolase 20 family.</text>
</comment>
<dbReference type="InterPro" id="IPR015883">
    <property type="entry name" value="Glyco_hydro_20_cat"/>
</dbReference>
<proteinExistence type="inferred from homology"/>
<evidence type="ECO:0000256" key="3">
    <source>
        <dbReference type="ARBA" id="ARBA00012663"/>
    </source>
</evidence>
<dbReference type="EMBL" id="BAABYW010000001">
    <property type="protein sequence ID" value="GAA6409377.1"/>
    <property type="molecule type" value="Genomic_DNA"/>
</dbReference>
<dbReference type="RefSeq" id="WP_390407008.1">
    <property type="nucleotide sequence ID" value="NZ_BAABYW010000001.1"/>
</dbReference>
<reference evidence="8 9" key="1">
    <citation type="submission" date="2024-04" db="EMBL/GenBank/DDBJ databases">
        <title>Defined microbial consortia suppress multidrug-resistant proinflammatory Enterobacteriaceae via ecological control.</title>
        <authorList>
            <person name="Furuichi M."/>
            <person name="Kawaguchi T."/>
            <person name="Pust M."/>
            <person name="Yasuma K."/>
            <person name="Plichta D."/>
            <person name="Hasegawa N."/>
            <person name="Ohya T."/>
            <person name="Bhattarai S."/>
            <person name="Sasajima S."/>
            <person name="Aoto Y."/>
            <person name="Tuganbaev T."/>
            <person name="Yaginuma M."/>
            <person name="Ueda M."/>
            <person name="Okahashi N."/>
            <person name="Amafuji K."/>
            <person name="Kiridooshi Y."/>
            <person name="Sugita K."/>
            <person name="Strazar M."/>
            <person name="Skelly A."/>
            <person name="Suda W."/>
            <person name="Hattori M."/>
            <person name="Nakamoto N."/>
            <person name="Caballero S."/>
            <person name="Norman J."/>
            <person name="Olle B."/>
            <person name="Tanoue T."/>
            <person name="Arita M."/>
            <person name="Bucci V."/>
            <person name="Atarashi K."/>
            <person name="Xavier R."/>
            <person name="Honda K."/>
        </authorList>
    </citation>
    <scope>NUCLEOTIDE SEQUENCE [LARGE SCALE GENOMIC DNA]</scope>
    <source>
        <strain evidence="9">k04-0078-D8-1</strain>
    </source>
</reference>
<dbReference type="PANTHER" id="PTHR22600:SF57">
    <property type="entry name" value="BETA-N-ACETYLHEXOSAMINIDASE"/>
    <property type="match status" value="1"/>
</dbReference>